<keyword evidence="3" id="KW-1185">Reference proteome</keyword>
<sequence length="211" mass="23721">MSMMETLMQAAADSVRSQAEDLRLKDASLKDLREGLSDRTSRKTGSETKPSDRLRYELAQIPGASWPLLIAGEVERSRNRSMEEDIEREARRRERLEAQRGCSIQITRSSIDDKARTQDRRTLTLRTEDEGRSGGRHISHLNSEYGETFTRGQKRWNETQEWTALAQKRGVATVAGDESGGARQEQQTIHTGVGTSTQVRQDSGDSRKKGG</sequence>
<reference evidence="2 3" key="1">
    <citation type="journal article" date="2020" name="ISME J.">
        <title>Uncovering the hidden diversity of litter-decomposition mechanisms in mushroom-forming fungi.</title>
        <authorList>
            <person name="Floudas D."/>
            <person name="Bentzer J."/>
            <person name="Ahren D."/>
            <person name="Johansson T."/>
            <person name="Persson P."/>
            <person name="Tunlid A."/>
        </authorList>
    </citation>
    <scope>NUCLEOTIDE SEQUENCE [LARGE SCALE GENOMIC DNA]</scope>
    <source>
        <strain evidence="2 3">CBS 101986</strain>
    </source>
</reference>
<feature type="compositionally biased region" description="Basic and acidic residues" evidence="1">
    <location>
        <begin position="18"/>
        <end position="55"/>
    </location>
</feature>
<evidence type="ECO:0000313" key="2">
    <source>
        <dbReference type="EMBL" id="KAF5310655.1"/>
    </source>
</evidence>
<evidence type="ECO:0000313" key="3">
    <source>
        <dbReference type="Proteomes" id="UP000567179"/>
    </source>
</evidence>
<evidence type="ECO:0000256" key="1">
    <source>
        <dbReference type="SAM" id="MobiDB-lite"/>
    </source>
</evidence>
<feature type="compositionally biased region" description="Basic and acidic residues" evidence="1">
    <location>
        <begin position="124"/>
        <end position="133"/>
    </location>
</feature>
<proteinExistence type="predicted"/>
<name>A0A8H5AT73_9AGAR</name>
<dbReference type="AlphaFoldDB" id="A0A8H5AT73"/>
<feature type="compositionally biased region" description="Polar residues" evidence="1">
    <location>
        <begin position="184"/>
        <end position="201"/>
    </location>
</feature>
<feature type="region of interest" description="Disordered" evidence="1">
    <location>
        <begin position="173"/>
        <end position="211"/>
    </location>
</feature>
<feature type="compositionally biased region" description="Basic and acidic residues" evidence="1">
    <location>
        <begin position="202"/>
        <end position="211"/>
    </location>
</feature>
<gene>
    <name evidence="2" type="ORF">D9619_007956</name>
</gene>
<accession>A0A8H5AT73</accession>
<dbReference type="Proteomes" id="UP000567179">
    <property type="component" value="Unassembled WGS sequence"/>
</dbReference>
<organism evidence="2 3">
    <name type="scientific">Psilocybe cf. subviscida</name>
    <dbReference type="NCBI Taxonomy" id="2480587"/>
    <lineage>
        <taxon>Eukaryota</taxon>
        <taxon>Fungi</taxon>
        <taxon>Dikarya</taxon>
        <taxon>Basidiomycota</taxon>
        <taxon>Agaricomycotina</taxon>
        <taxon>Agaricomycetes</taxon>
        <taxon>Agaricomycetidae</taxon>
        <taxon>Agaricales</taxon>
        <taxon>Agaricineae</taxon>
        <taxon>Strophariaceae</taxon>
        <taxon>Psilocybe</taxon>
    </lineage>
</organism>
<feature type="region of interest" description="Disordered" evidence="1">
    <location>
        <begin position="124"/>
        <end position="143"/>
    </location>
</feature>
<dbReference type="EMBL" id="JAACJJ010000057">
    <property type="protein sequence ID" value="KAF5310655.1"/>
    <property type="molecule type" value="Genomic_DNA"/>
</dbReference>
<comment type="caution">
    <text evidence="2">The sequence shown here is derived from an EMBL/GenBank/DDBJ whole genome shotgun (WGS) entry which is preliminary data.</text>
</comment>
<protein>
    <submittedName>
        <fullName evidence="2">Uncharacterized protein</fullName>
    </submittedName>
</protein>
<feature type="region of interest" description="Disordered" evidence="1">
    <location>
        <begin position="1"/>
        <end position="55"/>
    </location>
</feature>